<gene>
    <name evidence="3" type="ORF">GSI_08135</name>
</gene>
<accession>A0A2G8S7I8</accession>
<feature type="domain" description="DUF8212" evidence="2">
    <location>
        <begin position="135"/>
        <end position="346"/>
    </location>
</feature>
<dbReference type="Pfam" id="PF26640">
    <property type="entry name" value="DUF8212"/>
    <property type="match status" value="1"/>
</dbReference>
<dbReference type="AlphaFoldDB" id="A0A2G8S7I8"/>
<dbReference type="Proteomes" id="UP000230002">
    <property type="component" value="Unassembled WGS sequence"/>
</dbReference>
<organism evidence="3 4">
    <name type="scientific">Ganoderma sinense ZZ0214-1</name>
    <dbReference type="NCBI Taxonomy" id="1077348"/>
    <lineage>
        <taxon>Eukaryota</taxon>
        <taxon>Fungi</taxon>
        <taxon>Dikarya</taxon>
        <taxon>Basidiomycota</taxon>
        <taxon>Agaricomycotina</taxon>
        <taxon>Agaricomycetes</taxon>
        <taxon>Polyporales</taxon>
        <taxon>Polyporaceae</taxon>
        <taxon>Ganoderma</taxon>
    </lineage>
</organism>
<dbReference type="STRING" id="1077348.A0A2G8S7I8"/>
<feature type="region of interest" description="Disordered" evidence="1">
    <location>
        <begin position="624"/>
        <end position="661"/>
    </location>
</feature>
<evidence type="ECO:0000313" key="4">
    <source>
        <dbReference type="Proteomes" id="UP000230002"/>
    </source>
</evidence>
<evidence type="ECO:0000256" key="1">
    <source>
        <dbReference type="SAM" id="MobiDB-lite"/>
    </source>
</evidence>
<keyword evidence="4" id="KW-1185">Reference proteome</keyword>
<reference evidence="3 4" key="1">
    <citation type="journal article" date="2015" name="Sci. Rep.">
        <title>Chromosome-level genome map provides insights into diverse defense mechanisms in the medicinal fungus Ganoderma sinense.</title>
        <authorList>
            <person name="Zhu Y."/>
            <person name="Xu J."/>
            <person name="Sun C."/>
            <person name="Zhou S."/>
            <person name="Xu H."/>
            <person name="Nelson D.R."/>
            <person name="Qian J."/>
            <person name="Song J."/>
            <person name="Luo H."/>
            <person name="Xiang L."/>
            <person name="Li Y."/>
            <person name="Xu Z."/>
            <person name="Ji A."/>
            <person name="Wang L."/>
            <person name="Lu S."/>
            <person name="Hayward A."/>
            <person name="Sun W."/>
            <person name="Li X."/>
            <person name="Schwartz D.C."/>
            <person name="Wang Y."/>
            <person name="Chen S."/>
        </authorList>
    </citation>
    <scope>NUCLEOTIDE SEQUENCE [LARGE SCALE GENOMIC DNA]</scope>
    <source>
        <strain evidence="3 4">ZZ0214-1</strain>
    </source>
</reference>
<name>A0A2G8S7I8_9APHY</name>
<dbReference type="EMBL" id="AYKW01000019">
    <property type="protein sequence ID" value="PIL29697.1"/>
    <property type="molecule type" value="Genomic_DNA"/>
</dbReference>
<sequence length="681" mass="76312">MYDWYRCADLCLAFLHDVHVSSNTDASKRDVQFRSSLWFLRGWTLQELLAPSILLFLSSTWDVIGSKQTSAALVASVTNIDQDVLTFKRSLRDVSVACKMSWAASRRTTREEDEAYCLMGIFGVSIPIMYGEGRYAFVRLQEEVIRTIPDQSIFAWGRILRAPQVPFQFCHPDDSAVASAPHPPPAQYPSSNQYVLASSPRDFEASSSIIHLSRDQFAETLGMSPESTYQVFTVTAHGIHVQLPLVVVISKDLHEMSPTYLALLACETQHDGNLLALLLRSQDDNAGPGFLVGAGAGNLAQAAAGILGASDLKDWHYRAVYLSIRDVERIRRRRLFRMADIYVPHRPSPDASETKRDQRIFRSIQELQHPFDVVLSGWSRSLLSLDGSRVLEPDKDEDSIVLRDRFLSVYLTPGVVISYKAIHINIQIGHCKCSLDRRFQVVPGVLVWSPHAESSLEQRYKDVPHLIDHPVHIHSWAFRDGVASTSVDLRPFSSPRERITVRLTLYQPSDQSSTQAYRLGVEVTSSQVDVQLSSSVPSRLRNYRAMVYDPTLGHSSLGGGDLQTKLDMLSDSLPLPVRGRTRSRSFSAPYTVEPYDLTPEDGKHKHLMTESPDDEIRVVQLPESPPITATNSGSSDYPANDWHGSLPRRYAPPSQEPPNPSLVTTLETAFFRGQRHSVFLC</sequence>
<proteinExistence type="predicted"/>
<evidence type="ECO:0000259" key="2">
    <source>
        <dbReference type="Pfam" id="PF26640"/>
    </source>
</evidence>
<dbReference type="PANTHER" id="PTHR10622:SF10">
    <property type="entry name" value="HET DOMAIN-CONTAINING PROTEIN"/>
    <property type="match status" value="1"/>
</dbReference>
<dbReference type="OrthoDB" id="5122891at2759"/>
<evidence type="ECO:0000313" key="3">
    <source>
        <dbReference type="EMBL" id="PIL29697.1"/>
    </source>
</evidence>
<dbReference type="InterPro" id="IPR058525">
    <property type="entry name" value="DUF8212"/>
</dbReference>
<feature type="compositionally biased region" description="Polar residues" evidence="1">
    <location>
        <begin position="627"/>
        <end position="637"/>
    </location>
</feature>
<dbReference type="PANTHER" id="PTHR10622">
    <property type="entry name" value="HET DOMAIN-CONTAINING PROTEIN"/>
    <property type="match status" value="1"/>
</dbReference>
<comment type="caution">
    <text evidence="3">The sequence shown here is derived from an EMBL/GenBank/DDBJ whole genome shotgun (WGS) entry which is preliminary data.</text>
</comment>
<protein>
    <recommendedName>
        <fullName evidence="2">DUF8212 domain-containing protein</fullName>
    </recommendedName>
</protein>